<organism evidence="3 4">
    <name type="scientific">Tunturiibacter gelidiferens</name>
    <dbReference type="NCBI Taxonomy" id="3069689"/>
    <lineage>
        <taxon>Bacteria</taxon>
        <taxon>Pseudomonadati</taxon>
        <taxon>Acidobacteriota</taxon>
        <taxon>Terriglobia</taxon>
        <taxon>Terriglobales</taxon>
        <taxon>Acidobacteriaceae</taxon>
        <taxon>Tunturiibacter</taxon>
    </lineage>
</organism>
<reference evidence="3 4" key="1">
    <citation type="submission" date="2020-08" db="EMBL/GenBank/DDBJ databases">
        <title>Genomic Encyclopedia of Type Strains, Phase IV (KMG-V): Genome sequencing to study the core and pangenomes of soil and plant-associated prokaryotes.</title>
        <authorList>
            <person name="Whitman W."/>
        </authorList>
    </citation>
    <scope>NUCLEOTIDE SEQUENCE [LARGE SCALE GENOMIC DNA]</scope>
    <source>
        <strain evidence="3 4">X5P2</strain>
    </source>
</reference>
<accession>A0A9X0QDU3</accession>
<evidence type="ECO:0000313" key="4">
    <source>
        <dbReference type="Proteomes" id="UP000535182"/>
    </source>
</evidence>
<protein>
    <recommendedName>
        <fullName evidence="5">DUF4124 domain-containing protein</fullName>
    </recommendedName>
</protein>
<evidence type="ECO:0000313" key="3">
    <source>
        <dbReference type="EMBL" id="MBB5328533.1"/>
    </source>
</evidence>
<feature type="signal peptide" evidence="2">
    <location>
        <begin position="1"/>
        <end position="20"/>
    </location>
</feature>
<feature type="region of interest" description="Disordered" evidence="1">
    <location>
        <begin position="46"/>
        <end position="80"/>
    </location>
</feature>
<proteinExistence type="predicted"/>
<dbReference type="RefSeq" id="WP_183976088.1">
    <property type="nucleotide sequence ID" value="NZ_JACHEB010000004.1"/>
</dbReference>
<sequence>MKSVLVTMSICLALGLSANAQCVKNARGKTVCSDGTTAAAANPNTGKAAVAQKNQNGVTTTKTTTGGTAKTKNGTGVAQGPGGTTCAKTKNNAACKPN</sequence>
<keyword evidence="2" id="KW-0732">Signal</keyword>
<feature type="chain" id="PRO_5040814927" description="DUF4124 domain-containing protein" evidence="2">
    <location>
        <begin position="21"/>
        <end position="98"/>
    </location>
</feature>
<name>A0A9X0QDU3_9BACT</name>
<dbReference type="EMBL" id="JACHEB010000004">
    <property type="protein sequence ID" value="MBB5328533.1"/>
    <property type="molecule type" value="Genomic_DNA"/>
</dbReference>
<keyword evidence="4" id="KW-1185">Reference proteome</keyword>
<dbReference type="AlphaFoldDB" id="A0A9X0QDU3"/>
<evidence type="ECO:0000256" key="1">
    <source>
        <dbReference type="SAM" id="MobiDB-lite"/>
    </source>
</evidence>
<comment type="caution">
    <text evidence="3">The sequence shown here is derived from an EMBL/GenBank/DDBJ whole genome shotgun (WGS) entry which is preliminary data.</text>
</comment>
<evidence type="ECO:0000256" key="2">
    <source>
        <dbReference type="SAM" id="SignalP"/>
    </source>
</evidence>
<feature type="compositionally biased region" description="Low complexity" evidence="1">
    <location>
        <begin position="46"/>
        <end position="76"/>
    </location>
</feature>
<dbReference type="Proteomes" id="UP000535182">
    <property type="component" value="Unassembled WGS sequence"/>
</dbReference>
<evidence type="ECO:0008006" key="5">
    <source>
        <dbReference type="Google" id="ProtNLM"/>
    </source>
</evidence>
<gene>
    <name evidence="3" type="ORF">HDF14_002143</name>
</gene>